<feature type="region of interest" description="Disordered" evidence="1">
    <location>
        <begin position="186"/>
        <end position="207"/>
    </location>
</feature>
<evidence type="ECO:0000313" key="3">
    <source>
        <dbReference type="Proteomes" id="UP000192761"/>
    </source>
</evidence>
<reference evidence="2 3" key="1">
    <citation type="submission" date="2017-04" db="EMBL/GenBank/DDBJ databases">
        <authorList>
            <person name="Afonso C.L."/>
            <person name="Miller P.J."/>
            <person name="Scott M.A."/>
            <person name="Spackman E."/>
            <person name="Goraichik I."/>
            <person name="Dimitrov K.M."/>
            <person name="Suarez D.L."/>
            <person name="Swayne D.E."/>
        </authorList>
    </citation>
    <scope>NUCLEOTIDE SEQUENCE [LARGE SCALE GENOMIC DNA]</scope>
    <source>
        <strain evidence="2 3">DSM 23236</strain>
    </source>
</reference>
<dbReference type="AlphaFoldDB" id="A0A1W1XVZ9"/>
<feature type="compositionally biased region" description="Polar residues" evidence="1">
    <location>
        <begin position="195"/>
        <end position="205"/>
    </location>
</feature>
<dbReference type="Proteomes" id="UP000192761">
    <property type="component" value="Unassembled WGS sequence"/>
</dbReference>
<dbReference type="STRING" id="1121001.SAMN02745857_03090"/>
<keyword evidence="3" id="KW-1185">Reference proteome</keyword>
<gene>
    <name evidence="2" type="ORF">SAMN02745857_03090</name>
</gene>
<sequence length="245" mass="27618">MAAITLCPKELMTNALSNKKSAQNFEETQLFPILELIEACEEAGISLVFSREILGEITEKAPWDAQEENIRSYLNDWYNGIIVPLQKCTNLLTGGAPPEDICDQISDTNIHNHFKDLISQLDTDSTKILGKSLFSIYATNPCPENPKCGNGLLIHGFPKDKENLKKIKYPIYLIYPIELPADGPNPFTPPKNWDKSGSPQRSSADNGYVDRTGRSWCWDKMHNDHWDVQLKNGSHLNIFPNGTER</sequence>
<organism evidence="2 3">
    <name type="scientific">Andreprevotia lacus DSM 23236</name>
    <dbReference type="NCBI Taxonomy" id="1121001"/>
    <lineage>
        <taxon>Bacteria</taxon>
        <taxon>Pseudomonadati</taxon>
        <taxon>Pseudomonadota</taxon>
        <taxon>Betaproteobacteria</taxon>
        <taxon>Neisseriales</taxon>
        <taxon>Chitinibacteraceae</taxon>
        <taxon>Andreprevotia</taxon>
    </lineage>
</organism>
<evidence type="ECO:0000313" key="2">
    <source>
        <dbReference type="EMBL" id="SMC28057.1"/>
    </source>
</evidence>
<evidence type="ECO:0000256" key="1">
    <source>
        <dbReference type="SAM" id="MobiDB-lite"/>
    </source>
</evidence>
<dbReference type="OrthoDB" id="5445630at2"/>
<name>A0A1W1XVZ9_9NEIS</name>
<proteinExistence type="predicted"/>
<protein>
    <submittedName>
        <fullName evidence="2">Uncharacterized protein</fullName>
    </submittedName>
</protein>
<accession>A0A1W1XVZ9</accession>
<dbReference type="RefSeq" id="WP_139798888.1">
    <property type="nucleotide sequence ID" value="NZ_FWXD01000020.1"/>
</dbReference>
<dbReference type="EMBL" id="FWXD01000020">
    <property type="protein sequence ID" value="SMC28057.1"/>
    <property type="molecule type" value="Genomic_DNA"/>
</dbReference>